<gene>
    <name evidence="4" type="ORF">IE81DRAFT_323091</name>
</gene>
<dbReference type="GeneID" id="37035700"/>
<protein>
    <recommendedName>
        <fullName evidence="3">GH16 domain-containing protein</fullName>
    </recommendedName>
</protein>
<dbReference type="PANTHER" id="PTHR10963:SF24">
    <property type="entry name" value="GLYCOSIDASE C21B10.07-RELATED"/>
    <property type="match status" value="1"/>
</dbReference>
<dbReference type="Gene3D" id="2.60.120.200">
    <property type="match status" value="2"/>
</dbReference>
<dbReference type="GO" id="GO:0004553">
    <property type="term" value="F:hydrolase activity, hydrolyzing O-glycosyl compounds"/>
    <property type="evidence" value="ECO:0007669"/>
    <property type="project" value="InterPro"/>
</dbReference>
<evidence type="ECO:0000313" key="5">
    <source>
        <dbReference type="Proteomes" id="UP000245783"/>
    </source>
</evidence>
<feature type="region of interest" description="Disordered" evidence="1">
    <location>
        <begin position="29"/>
        <end position="73"/>
    </location>
</feature>
<dbReference type="STRING" id="1522189.A0A316W1U5"/>
<feature type="compositionally biased region" description="Basic and acidic residues" evidence="1">
    <location>
        <begin position="34"/>
        <end position="48"/>
    </location>
</feature>
<dbReference type="InterPro" id="IPR000757">
    <property type="entry name" value="Beta-glucanase-like"/>
</dbReference>
<sequence length="502" mass="53224">MKAANSLVALAGVVSIAACAQAFVIPSRQSHSLQNRDDSRDQNDDSNHSHTNHQSGSSSSSSSSSSSATSSSSSQSSIWTLYDSHRGENFFDGFEFWSLPDPTHGQVSFQTQSDAEKLGLISASNRTAARMKVSSEDLSLGEDRPSVRFQGNRTYDEGLIVFDVVKMPVGCGTWPALWTVGDDWPLNSEIDVLESVGDDDSNQMTVHTKPGCTIAPSTTVAGTGNTRLATDYSGRILAGAADCDAFANGNAGCAIKDTNERGPSFGSKFNENGGGVFAMSFTPEDGVSIWFWGRNSTELPKEFRGPNSTEPYTDATASVDASIPASIETDEPIVSTSAASSSAASSSPEEQGSAYGVNGNPFSGSHSIRDRDVEIGLELSSASQSSPYASDISLPSSAARLRDVSSQTLDPSTWGIPTARFANSNACDFGKMIGPQRIVMDITLFGKWAGNVPMQESCGTDQSKALASGENYKDAEFVINSIDIYQRNKATADLSSRGLRSR</sequence>
<keyword evidence="2" id="KW-0732">Signal</keyword>
<organism evidence="4 5">
    <name type="scientific">Ceraceosorus guamensis</name>
    <dbReference type="NCBI Taxonomy" id="1522189"/>
    <lineage>
        <taxon>Eukaryota</taxon>
        <taxon>Fungi</taxon>
        <taxon>Dikarya</taxon>
        <taxon>Basidiomycota</taxon>
        <taxon>Ustilaginomycotina</taxon>
        <taxon>Exobasidiomycetes</taxon>
        <taxon>Ceraceosorales</taxon>
        <taxon>Ceraceosoraceae</taxon>
        <taxon>Ceraceosorus</taxon>
    </lineage>
</organism>
<dbReference type="RefSeq" id="XP_025369903.1">
    <property type="nucleotide sequence ID" value="XM_025513830.1"/>
</dbReference>
<name>A0A316W1U5_9BASI</name>
<dbReference type="Proteomes" id="UP000245783">
    <property type="component" value="Unassembled WGS sequence"/>
</dbReference>
<evidence type="ECO:0000256" key="1">
    <source>
        <dbReference type="SAM" id="MobiDB-lite"/>
    </source>
</evidence>
<dbReference type="InterPro" id="IPR050546">
    <property type="entry name" value="Glycosyl_Hydrlase_16"/>
</dbReference>
<dbReference type="PROSITE" id="PS51257">
    <property type="entry name" value="PROKAR_LIPOPROTEIN"/>
    <property type="match status" value="1"/>
</dbReference>
<dbReference type="OrthoDB" id="192832at2759"/>
<dbReference type="Pfam" id="PF26113">
    <property type="entry name" value="GH16_XgeA"/>
    <property type="match status" value="2"/>
</dbReference>
<dbReference type="GO" id="GO:0009251">
    <property type="term" value="P:glucan catabolic process"/>
    <property type="evidence" value="ECO:0007669"/>
    <property type="project" value="TreeGrafter"/>
</dbReference>
<feature type="chain" id="PRO_5016256569" description="GH16 domain-containing protein" evidence="2">
    <location>
        <begin position="23"/>
        <end position="502"/>
    </location>
</feature>
<feature type="signal peptide" evidence="2">
    <location>
        <begin position="1"/>
        <end position="22"/>
    </location>
</feature>
<dbReference type="AlphaFoldDB" id="A0A316W1U5"/>
<dbReference type="EMBL" id="KZ819376">
    <property type="protein sequence ID" value="PWN42743.1"/>
    <property type="molecule type" value="Genomic_DNA"/>
</dbReference>
<reference evidence="4 5" key="1">
    <citation type="journal article" date="2018" name="Mol. Biol. Evol.">
        <title>Broad Genomic Sampling Reveals a Smut Pathogenic Ancestry of the Fungal Clade Ustilaginomycotina.</title>
        <authorList>
            <person name="Kijpornyongpan T."/>
            <person name="Mondo S.J."/>
            <person name="Barry K."/>
            <person name="Sandor L."/>
            <person name="Lee J."/>
            <person name="Lipzen A."/>
            <person name="Pangilinan J."/>
            <person name="LaButti K."/>
            <person name="Hainaut M."/>
            <person name="Henrissat B."/>
            <person name="Grigoriev I.V."/>
            <person name="Spatafora J.W."/>
            <person name="Aime M.C."/>
        </authorList>
    </citation>
    <scope>NUCLEOTIDE SEQUENCE [LARGE SCALE GENOMIC DNA]</scope>
    <source>
        <strain evidence="4 5">MCA 4658</strain>
    </source>
</reference>
<keyword evidence="5" id="KW-1185">Reference proteome</keyword>
<feature type="compositionally biased region" description="Low complexity" evidence="1">
    <location>
        <begin position="335"/>
        <end position="347"/>
    </location>
</feature>
<feature type="domain" description="GH16" evidence="3">
    <location>
        <begin position="94"/>
        <end position="321"/>
    </location>
</feature>
<dbReference type="InterPro" id="IPR013320">
    <property type="entry name" value="ConA-like_dom_sf"/>
</dbReference>
<dbReference type="SUPFAM" id="SSF49899">
    <property type="entry name" value="Concanavalin A-like lectins/glucanases"/>
    <property type="match status" value="1"/>
</dbReference>
<dbReference type="PANTHER" id="PTHR10963">
    <property type="entry name" value="GLYCOSYL HYDROLASE-RELATED"/>
    <property type="match status" value="1"/>
</dbReference>
<proteinExistence type="predicted"/>
<evidence type="ECO:0000256" key="2">
    <source>
        <dbReference type="SAM" id="SignalP"/>
    </source>
</evidence>
<accession>A0A316W1U5</accession>
<feature type="compositionally biased region" description="Low complexity" evidence="1">
    <location>
        <begin position="52"/>
        <end position="73"/>
    </location>
</feature>
<dbReference type="PROSITE" id="PS51762">
    <property type="entry name" value="GH16_2"/>
    <property type="match status" value="1"/>
</dbReference>
<evidence type="ECO:0000313" key="4">
    <source>
        <dbReference type="EMBL" id="PWN42743.1"/>
    </source>
</evidence>
<evidence type="ECO:0000259" key="3">
    <source>
        <dbReference type="PROSITE" id="PS51762"/>
    </source>
</evidence>
<dbReference type="InParanoid" id="A0A316W1U5"/>
<feature type="region of interest" description="Disordered" evidence="1">
    <location>
        <begin position="332"/>
        <end position="368"/>
    </location>
</feature>